<dbReference type="AlphaFoldDB" id="A0AAW0CU70"/>
<dbReference type="Proteomes" id="UP001383192">
    <property type="component" value="Unassembled WGS sequence"/>
</dbReference>
<dbReference type="InterPro" id="IPR046521">
    <property type="entry name" value="DUF6698"/>
</dbReference>
<protein>
    <submittedName>
        <fullName evidence="2">Uncharacterized protein</fullName>
    </submittedName>
</protein>
<gene>
    <name evidence="2" type="ORF">VNI00_008812</name>
</gene>
<feature type="compositionally biased region" description="Acidic residues" evidence="1">
    <location>
        <begin position="152"/>
        <end position="185"/>
    </location>
</feature>
<dbReference type="EMBL" id="JAYKXP010000031">
    <property type="protein sequence ID" value="KAK7041855.1"/>
    <property type="molecule type" value="Genomic_DNA"/>
</dbReference>
<reference evidence="2 3" key="1">
    <citation type="submission" date="2024-01" db="EMBL/GenBank/DDBJ databases">
        <title>A draft genome for a cacao thread blight-causing isolate of Paramarasmius palmivorus.</title>
        <authorList>
            <person name="Baruah I.K."/>
            <person name="Bukari Y."/>
            <person name="Amoako-Attah I."/>
            <person name="Meinhardt L.W."/>
            <person name="Bailey B.A."/>
            <person name="Cohen S.P."/>
        </authorList>
    </citation>
    <scope>NUCLEOTIDE SEQUENCE [LARGE SCALE GENOMIC DNA]</scope>
    <source>
        <strain evidence="2 3">GH-12</strain>
    </source>
</reference>
<sequence>MASKHRASQASNIPSSSLAPSAPPKKNQRSSTVLTNSQMPNTSTAIDKTQAKKSATDTGKKNTSKAAKGKTTKVTKEQRLANEMDEAAVTLRPRLRKKKPRVSNTKTMSDVIITLGKSFRRNIDLWVDVGVVFEAGMEGNRAWEQLLGAVDEDEEGDDGDAEMDLPAGDDDGWGLEEEDEQEAVQEQEKGAQSGQDVQETTDNEVDDEQAEMEIVRATWDRILELFPQIKDFLGCCADNDENGIETFHNMLKKAPAVMKFLTPPPAALKDILEVRNYMPSYTSDSKQRRGNSDMLIRLLFATKEDLVYILRNGPTGFDQYTEAMDDDFLTHDDLPGFLYDLDVMYACQDHDFAGLLFSDILIKVAQNIFTSPSSVGGEKQQATRPDNAKICGIDKVTPQMIAYTCHHTRLCLAQTTNFKSSDGAFNYRRFYYNILEIISVGPDKWRTDLLEFWNLSIFGHKAGRQVKRVFVETPHDDTPMGRLLKRRRAEKSDENDKATGSVTEKVAGDTAMKVTVSEAEESAEETEETAGMITDMAATISDDTGASTADSQGMDRPNGSKADGPWRRRYTSGS</sequence>
<dbReference type="Pfam" id="PF20414">
    <property type="entry name" value="DUF6698"/>
    <property type="match status" value="1"/>
</dbReference>
<feature type="compositionally biased region" description="Acidic residues" evidence="1">
    <location>
        <begin position="199"/>
        <end position="208"/>
    </location>
</feature>
<keyword evidence="3" id="KW-1185">Reference proteome</keyword>
<feature type="compositionally biased region" description="Polar residues" evidence="1">
    <location>
        <begin position="29"/>
        <end position="53"/>
    </location>
</feature>
<feature type="region of interest" description="Disordered" evidence="1">
    <location>
        <begin position="1"/>
        <end position="76"/>
    </location>
</feature>
<feature type="compositionally biased region" description="Polar residues" evidence="1">
    <location>
        <begin position="541"/>
        <end position="551"/>
    </location>
</feature>
<accession>A0AAW0CU70</accession>
<feature type="region of interest" description="Disordered" evidence="1">
    <location>
        <begin position="515"/>
        <end position="574"/>
    </location>
</feature>
<evidence type="ECO:0000256" key="1">
    <source>
        <dbReference type="SAM" id="MobiDB-lite"/>
    </source>
</evidence>
<feature type="region of interest" description="Disordered" evidence="1">
    <location>
        <begin position="152"/>
        <end position="208"/>
    </location>
</feature>
<evidence type="ECO:0000313" key="2">
    <source>
        <dbReference type="EMBL" id="KAK7041855.1"/>
    </source>
</evidence>
<organism evidence="2 3">
    <name type="scientific">Paramarasmius palmivorus</name>
    <dbReference type="NCBI Taxonomy" id="297713"/>
    <lineage>
        <taxon>Eukaryota</taxon>
        <taxon>Fungi</taxon>
        <taxon>Dikarya</taxon>
        <taxon>Basidiomycota</taxon>
        <taxon>Agaricomycotina</taxon>
        <taxon>Agaricomycetes</taxon>
        <taxon>Agaricomycetidae</taxon>
        <taxon>Agaricales</taxon>
        <taxon>Marasmiineae</taxon>
        <taxon>Marasmiaceae</taxon>
        <taxon>Paramarasmius</taxon>
    </lineage>
</organism>
<comment type="caution">
    <text evidence="2">The sequence shown here is derived from an EMBL/GenBank/DDBJ whole genome shotgun (WGS) entry which is preliminary data.</text>
</comment>
<feature type="compositionally biased region" description="Acidic residues" evidence="1">
    <location>
        <begin position="518"/>
        <end position="528"/>
    </location>
</feature>
<proteinExistence type="predicted"/>
<name>A0AAW0CU70_9AGAR</name>
<evidence type="ECO:0000313" key="3">
    <source>
        <dbReference type="Proteomes" id="UP001383192"/>
    </source>
</evidence>